<dbReference type="InterPro" id="IPR036855">
    <property type="entry name" value="Znf_CCCH_sf"/>
</dbReference>
<organism evidence="9">
    <name type="scientific">Aureococcus anophagefferens</name>
    <name type="common">Harmful bloom alga</name>
    <dbReference type="NCBI Taxonomy" id="44056"/>
    <lineage>
        <taxon>Eukaryota</taxon>
        <taxon>Sar</taxon>
        <taxon>Stramenopiles</taxon>
        <taxon>Ochrophyta</taxon>
        <taxon>Pelagophyceae</taxon>
        <taxon>Pelagomonadales</taxon>
        <taxon>Pelagomonadaceae</taxon>
        <taxon>Aureococcus</taxon>
    </lineage>
</organism>
<gene>
    <name evidence="8" type="ORF">AURANDRAFT_60570</name>
</gene>
<keyword evidence="2 4" id="KW-0863">Zinc-finger</keyword>
<feature type="region of interest" description="Disordered" evidence="6">
    <location>
        <begin position="907"/>
        <end position="940"/>
    </location>
</feature>
<dbReference type="SUPFAM" id="SSF55811">
    <property type="entry name" value="Nudix"/>
    <property type="match status" value="1"/>
</dbReference>
<evidence type="ECO:0000256" key="6">
    <source>
        <dbReference type="SAM" id="MobiDB-lite"/>
    </source>
</evidence>
<keyword evidence="1 4" id="KW-0479">Metal-binding</keyword>
<dbReference type="Pfam" id="PF00642">
    <property type="entry name" value="zf-CCCH"/>
    <property type="match status" value="1"/>
</dbReference>
<feature type="compositionally biased region" description="Low complexity" evidence="6">
    <location>
        <begin position="539"/>
        <end position="550"/>
    </location>
</feature>
<evidence type="ECO:0000256" key="2">
    <source>
        <dbReference type="ARBA" id="ARBA00022771"/>
    </source>
</evidence>
<dbReference type="RefSeq" id="XP_009032277.1">
    <property type="nucleotide sequence ID" value="XM_009034029.1"/>
</dbReference>
<evidence type="ECO:0000259" key="7">
    <source>
        <dbReference type="PROSITE" id="PS50103"/>
    </source>
</evidence>
<dbReference type="KEGG" id="aaf:AURANDRAFT_60570"/>
<dbReference type="GeneID" id="20223069"/>
<dbReference type="InterPro" id="IPR015797">
    <property type="entry name" value="NUDIX_hydrolase-like_dom_sf"/>
</dbReference>
<evidence type="ECO:0000256" key="3">
    <source>
        <dbReference type="ARBA" id="ARBA00022833"/>
    </source>
</evidence>
<feature type="compositionally biased region" description="Basic and acidic residues" evidence="6">
    <location>
        <begin position="565"/>
        <end position="575"/>
    </location>
</feature>
<protein>
    <recommendedName>
        <fullName evidence="7">C3H1-type domain-containing protein</fullName>
    </recommendedName>
</protein>
<evidence type="ECO:0000256" key="1">
    <source>
        <dbReference type="ARBA" id="ARBA00022723"/>
    </source>
</evidence>
<dbReference type="Proteomes" id="UP000002729">
    <property type="component" value="Unassembled WGS sequence"/>
</dbReference>
<dbReference type="SMART" id="SM00356">
    <property type="entry name" value="ZnF_C3H1"/>
    <property type="match status" value="1"/>
</dbReference>
<dbReference type="OrthoDB" id="48913at2759"/>
<feature type="compositionally biased region" description="Pro residues" evidence="6">
    <location>
        <begin position="914"/>
        <end position="940"/>
    </location>
</feature>
<keyword evidence="5" id="KW-0175">Coiled coil</keyword>
<dbReference type="GO" id="GO:0008270">
    <property type="term" value="F:zinc ion binding"/>
    <property type="evidence" value="ECO:0007669"/>
    <property type="project" value="UniProtKB-KW"/>
</dbReference>
<keyword evidence="9" id="KW-1185">Reference proteome</keyword>
<dbReference type="Gene3D" id="3.90.79.10">
    <property type="entry name" value="Nucleoside Triphosphate Pyrophosphohydrolase"/>
    <property type="match status" value="1"/>
</dbReference>
<dbReference type="Gene3D" id="4.10.1000.10">
    <property type="entry name" value="Zinc finger, CCCH-type"/>
    <property type="match status" value="1"/>
</dbReference>
<dbReference type="EMBL" id="GL833120">
    <property type="protein sequence ID" value="EGB12614.1"/>
    <property type="molecule type" value="Genomic_DNA"/>
</dbReference>
<evidence type="ECO:0000313" key="8">
    <source>
        <dbReference type="EMBL" id="EGB12614.1"/>
    </source>
</evidence>
<feature type="zinc finger region" description="C3H1-type" evidence="4">
    <location>
        <begin position="576"/>
        <end position="603"/>
    </location>
</feature>
<evidence type="ECO:0000256" key="5">
    <source>
        <dbReference type="SAM" id="Coils"/>
    </source>
</evidence>
<sequence length="940" mass="98939">MLAAAPVRLWLFDKSAVPTRCYGELAAYRPGNGTGVFSSHCDYVKVVLNGSGYSYGGASAAGLRVFDAAFGPLAANLKKKNLTIPQCTLGINGDGRQFQFHVDDITSAARCVFACGPGAKALAQRLSRFHGGVVRTILVDEGAVLIMPSYVMTKNPGNVDGHFAQAYDGDVAASDYIMHSKLPDEFVASLLGVDGPCSNTGVFDVADASGAKAYDQVAGEIACSLLEVEAELAAAPRFDARGAPSAEALPSPAAPEARRFEDWLALMPSAKDMEAKIAAKLADRAAEKAERDAERAAKLAAKLADRAAEKAARDAEWAAKLADRAAEKAARDADRAAKLAMWATERLAMWAAEDAAHAAAADRATKDAMWVAEKAARDAAEKAKRDAARPAEQAAAKWAAARVARLIDGSAEPAAAPVAEPAVGLPRPYVDRRTAPWRAAPRRAEPAAAPVAEPAVGLPRPYVDRRTAPWRAAPRRAEPAAAPVAEPAVGLPRPYVAAPVAEPAVGLPRPYVAAPRRAAPVDLPRPYVAAPRRAADFCPRATTTPRTTPAVPIDGVSRSTWRQRRQSERDSERNGEAAGEVCRFFRMGRCKHGANCKYVHATSRARTSRPRRGQAGEAFRRAESIMGTPQLVTNREDLVAALRAAGGDAFRVKVHVTGCDCHRAAAFGEVAPGLLAIPDSRGTRTALHVAGGGGREALEATLAASLFPDPPIDDVVLKANCARCVLDLEPNGTVAVVGDRRDLATHVAAYRAAVADSTSLHGDAAHAVAVAPISLLRAAFQAPSRQSAAAARQLGLQLEPYGLPAKAAPPKADHHLLTFLNCPQVADTDVFDASHWILELPGGKRNLGETAWAAARRETSEEALLWLDDAEPAVSYDLSTMRCFVVAATAPLRQPPDALARIASALEVAGLADDPPPPPGPPPPPPRPPPAAPPPPRPPG</sequence>
<dbReference type="SUPFAM" id="SSF90229">
    <property type="entry name" value="CCCH zinc finger"/>
    <property type="match status" value="1"/>
</dbReference>
<feature type="domain" description="C3H1-type" evidence="7">
    <location>
        <begin position="576"/>
        <end position="603"/>
    </location>
</feature>
<evidence type="ECO:0000313" key="9">
    <source>
        <dbReference type="Proteomes" id="UP000002729"/>
    </source>
</evidence>
<dbReference type="InParanoid" id="F0XVK1"/>
<feature type="coiled-coil region" evidence="5">
    <location>
        <begin position="279"/>
        <end position="306"/>
    </location>
</feature>
<proteinExistence type="predicted"/>
<keyword evidence="3 4" id="KW-0862">Zinc</keyword>
<dbReference type="PROSITE" id="PS50103">
    <property type="entry name" value="ZF_C3H1"/>
    <property type="match status" value="1"/>
</dbReference>
<reference evidence="8 9" key="1">
    <citation type="journal article" date="2011" name="Proc. Natl. Acad. Sci. U.S.A.">
        <title>Niche of harmful alga Aureococcus anophagefferens revealed through ecogenomics.</title>
        <authorList>
            <person name="Gobler C.J."/>
            <person name="Berry D.L."/>
            <person name="Dyhrman S.T."/>
            <person name="Wilhelm S.W."/>
            <person name="Salamov A."/>
            <person name="Lobanov A.V."/>
            <person name="Zhang Y."/>
            <person name="Collier J.L."/>
            <person name="Wurch L.L."/>
            <person name="Kustka A.B."/>
            <person name="Dill B.D."/>
            <person name="Shah M."/>
            <person name="VerBerkmoes N.C."/>
            <person name="Kuo A."/>
            <person name="Terry A."/>
            <person name="Pangilinan J."/>
            <person name="Lindquist E.A."/>
            <person name="Lucas S."/>
            <person name="Paulsen I.T."/>
            <person name="Hattenrath-Lehmann T.K."/>
            <person name="Talmage S.C."/>
            <person name="Walker E.A."/>
            <person name="Koch F."/>
            <person name="Burson A.M."/>
            <person name="Marcoval M.A."/>
            <person name="Tang Y.Z."/>
            <person name="Lecleir G.R."/>
            <person name="Coyne K.J."/>
            <person name="Berg G.M."/>
            <person name="Bertrand E.M."/>
            <person name="Saito M.A."/>
            <person name="Gladyshev V.N."/>
            <person name="Grigoriev I.V."/>
        </authorList>
    </citation>
    <scope>NUCLEOTIDE SEQUENCE [LARGE SCALE GENOMIC DNA]</scope>
    <source>
        <strain evidence="9">CCMP 1984</strain>
    </source>
</reference>
<evidence type="ECO:0000256" key="4">
    <source>
        <dbReference type="PROSITE-ProRule" id="PRU00723"/>
    </source>
</evidence>
<feature type="region of interest" description="Disordered" evidence="6">
    <location>
        <begin position="539"/>
        <end position="576"/>
    </location>
</feature>
<accession>F0XVK1</accession>
<dbReference type="InterPro" id="IPR000571">
    <property type="entry name" value="Znf_CCCH"/>
</dbReference>
<dbReference type="AlphaFoldDB" id="F0XVK1"/>
<name>F0XVK1_AURAN</name>